<dbReference type="AlphaFoldDB" id="A0A0A9CWU5"/>
<protein>
    <submittedName>
        <fullName evidence="1">Uncharacterized protein</fullName>
    </submittedName>
</protein>
<name>A0A0A9CWU5_ARUDO</name>
<dbReference type="EMBL" id="GBRH01217091">
    <property type="protein sequence ID" value="JAD80804.1"/>
    <property type="molecule type" value="Transcribed_RNA"/>
</dbReference>
<sequence>MRSARQSNARSVYCCISNSSRDMQQSKSQIEHSSHFITERRIIFNLQTTLS</sequence>
<reference evidence="1" key="2">
    <citation type="journal article" date="2015" name="Data Brief">
        <title>Shoot transcriptome of the giant reed, Arundo donax.</title>
        <authorList>
            <person name="Barrero R.A."/>
            <person name="Guerrero F.D."/>
            <person name="Moolhuijzen P."/>
            <person name="Goolsby J.A."/>
            <person name="Tidwell J."/>
            <person name="Bellgard S.E."/>
            <person name="Bellgard M.I."/>
        </authorList>
    </citation>
    <scope>NUCLEOTIDE SEQUENCE</scope>
    <source>
        <tissue evidence="1">Shoot tissue taken approximately 20 cm above the soil surface</tissue>
    </source>
</reference>
<reference evidence="1" key="1">
    <citation type="submission" date="2014-09" db="EMBL/GenBank/DDBJ databases">
        <authorList>
            <person name="Magalhaes I.L.F."/>
            <person name="Oliveira U."/>
            <person name="Santos F.R."/>
            <person name="Vidigal T.H.D.A."/>
            <person name="Brescovit A.D."/>
            <person name="Santos A.J."/>
        </authorList>
    </citation>
    <scope>NUCLEOTIDE SEQUENCE</scope>
    <source>
        <tissue evidence="1">Shoot tissue taken approximately 20 cm above the soil surface</tissue>
    </source>
</reference>
<accession>A0A0A9CWU5</accession>
<organism evidence="1">
    <name type="scientific">Arundo donax</name>
    <name type="common">Giant reed</name>
    <name type="synonym">Donax arundinaceus</name>
    <dbReference type="NCBI Taxonomy" id="35708"/>
    <lineage>
        <taxon>Eukaryota</taxon>
        <taxon>Viridiplantae</taxon>
        <taxon>Streptophyta</taxon>
        <taxon>Embryophyta</taxon>
        <taxon>Tracheophyta</taxon>
        <taxon>Spermatophyta</taxon>
        <taxon>Magnoliopsida</taxon>
        <taxon>Liliopsida</taxon>
        <taxon>Poales</taxon>
        <taxon>Poaceae</taxon>
        <taxon>PACMAD clade</taxon>
        <taxon>Arundinoideae</taxon>
        <taxon>Arundineae</taxon>
        <taxon>Arundo</taxon>
    </lineage>
</organism>
<evidence type="ECO:0000313" key="1">
    <source>
        <dbReference type="EMBL" id="JAD80804.1"/>
    </source>
</evidence>
<proteinExistence type="predicted"/>